<feature type="compositionally biased region" description="Polar residues" evidence="10">
    <location>
        <begin position="236"/>
        <end position="250"/>
    </location>
</feature>
<evidence type="ECO:0000256" key="4">
    <source>
        <dbReference type="ARBA" id="ARBA00023015"/>
    </source>
</evidence>
<dbReference type="EMBL" id="MCBS01020652">
    <property type="protein sequence ID" value="RKF78998.1"/>
    <property type="molecule type" value="Genomic_DNA"/>
</dbReference>
<feature type="region of interest" description="Disordered" evidence="10">
    <location>
        <begin position="322"/>
        <end position="349"/>
    </location>
</feature>
<evidence type="ECO:0000313" key="12">
    <source>
        <dbReference type="Proteomes" id="UP000285326"/>
    </source>
</evidence>
<dbReference type="PANTHER" id="PTHR28270">
    <property type="entry name" value="MEDIATOR OF RNA POLYMERASE II TRANSCRIPTION SUBUNIT 19"/>
    <property type="match status" value="1"/>
</dbReference>
<evidence type="ECO:0000256" key="7">
    <source>
        <dbReference type="ARBA" id="ARBA00023242"/>
    </source>
</evidence>
<feature type="compositionally biased region" description="Polar residues" evidence="10">
    <location>
        <begin position="1"/>
        <end position="26"/>
    </location>
</feature>
<evidence type="ECO:0000256" key="10">
    <source>
        <dbReference type="SAM" id="MobiDB-lite"/>
    </source>
</evidence>
<evidence type="ECO:0000256" key="8">
    <source>
        <dbReference type="ARBA" id="ARBA00032018"/>
    </source>
</evidence>
<dbReference type="Pfam" id="PF08633">
    <property type="entry name" value="Rox3"/>
    <property type="match status" value="1"/>
</dbReference>
<gene>
    <name evidence="9" type="primary">MED19</name>
    <name evidence="11" type="ORF">GcM1_206029</name>
</gene>
<accession>A0A420IWV0</accession>
<reference evidence="11 12" key="1">
    <citation type="journal article" date="2018" name="BMC Genomics">
        <title>Comparative genome analyses reveal sequence features reflecting distinct modes of host-adaptation between dicot and monocot powdery mildew.</title>
        <authorList>
            <person name="Wu Y."/>
            <person name="Ma X."/>
            <person name="Pan Z."/>
            <person name="Kale S.D."/>
            <person name="Song Y."/>
            <person name="King H."/>
            <person name="Zhang Q."/>
            <person name="Presley C."/>
            <person name="Deng X."/>
            <person name="Wei C.I."/>
            <person name="Xiao S."/>
        </authorList>
    </citation>
    <scope>NUCLEOTIDE SEQUENCE [LARGE SCALE GENOMIC DNA]</scope>
    <source>
        <strain evidence="11">UMSG1</strain>
    </source>
</reference>
<feature type="compositionally biased region" description="Basic and acidic residues" evidence="10">
    <location>
        <begin position="49"/>
        <end position="77"/>
    </location>
</feature>
<dbReference type="Proteomes" id="UP000285326">
    <property type="component" value="Unassembled WGS sequence"/>
</dbReference>
<comment type="similarity">
    <text evidence="2 9">Belongs to the Mediator complex subunit 19 family.</text>
</comment>
<feature type="region of interest" description="Disordered" evidence="10">
    <location>
        <begin position="232"/>
        <end position="308"/>
    </location>
</feature>
<evidence type="ECO:0000256" key="5">
    <source>
        <dbReference type="ARBA" id="ARBA00023159"/>
    </source>
</evidence>
<feature type="compositionally biased region" description="Polar residues" evidence="10">
    <location>
        <begin position="322"/>
        <end position="335"/>
    </location>
</feature>
<dbReference type="GO" id="GO:0006357">
    <property type="term" value="P:regulation of transcription by RNA polymerase II"/>
    <property type="evidence" value="ECO:0007669"/>
    <property type="project" value="InterPro"/>
</dbReference>
<evidence type="ECO:0000256" key="2">
    <source>
        <dbReference type="ARBA" id="ARBA00009259"/>
    </source>
</evidence>
<dbReference type="GO" id="GO:0070847">
    <property type="term" value="C:core mediator complex"/>
    <property type="evidence" value="ECO:0007669"/>
    <property type="project" value="TreeGrafter"/>
</dbReference>
<keyword evidence="6 9" id="KW-0804">Transcription</keyword>
<keyword evidence="4 9" id="KW-0805">Transcription regulation</keyword>
<evidence type="ECO:0000256" key="9">
    <source>
        <dbReference type="RuleBase" id="RU364151"/>
    </source>
</evidence>
<dbReference type="PANTHER" id="PTHR28270:SF1">
    <property type="entry name" value="MEDIATOR OF RNA POLYMERASE II TRANSCRIPTION SUBUNIT 19"/>
    <property type="match status" value="1"/>
</dbReference>
<comment type="subunit">
    <text evidence="9">Component of the Mediator complex.</text>
</comment>
<keyword evidence="7 9" id="KW-0539">Nucleus</keyword>
<feature type="compositionally biased region" description="Low complexity" evidence="10">
    <location>
        <begin position="38"/>
        <end position="48"/>
    </location>
</feature>
<name>A0A420IWV0_9PEZI</name>
<dbReference type="InterPro" id="IPR013942">
    <property type="entry name" value="Mediator_Med19_fun"/>
</dbReference>
<comment type="caution">
    <text evidence="11">The sequence shown here is derived from an EMBL/GenBank/DDBJ whole genome shotgun (WGS) entry which is preliminary data.</text>
</comment>
<dbReference type="GO" id="GO:0003712">
    <property type="term" value="F:transcription coregulator activity"/>
    <property type="evidence" value="ECO:0007669"/>
    <property type="project" value="InterPro"/>
</dbReference>
<dbReference type="AlphaFoldDB" id="A0A420IWV0"/>
<sequence length="349" mass="38601">MPSDQPRTPESPQYSTHIESTKQQLSPRAHSLLTPAHSANESESSVNSEMDHNEASNKRKREVDDVGDQKFKKAHHEASELHLEDLHLDVGKKYKLCHTPIPQNNVDLTQDLFALYGLENISKSVARTNPDGSKGVRLRKTYKNHIKDHQLSGNFDSIKREADDPNNIYTMMITPEEEWQKENLGRENIEDGIPDTIKQLMGKAFKMSRGVIPKSAWNNSILGDLAPATASVEPSRLTQNPLKSQTNSNLGGLKTAKLPGPRPKRSIKKRTYGDSSFEGYGEGYIDDEGHEGEISPGDGDGVSRKRPKKVCKKSFLGDSIVNSAKSSQGHSFQSAHTHHNSYGPGMVGA</sequence>
<organism evidence="11 12">
    <name type="scientific">Golovinomyces cichoracearum</name>
    <dbReference type="NCBI Taxonomy" id="62708"/>
    <lineage>
        <taxon>Eukaryota</taxon>
        <taxon>Fungi</taxon>
        <taxon>Dikarya</taxon>
        <taxon>Ascomycota</taxon>
        <taxon>Pezizomycotina</taxon>
        <taxon>Leotiomycetes</taxon>
        <taxon>Erysiphales</taxon>
        <taxon>Erysiphaceae</taxon>
        <taxon>Golovinomyces</taxon>
    </lineage>
</organism>
<dbReference type="GO" id="GO:0016592">
    <property type="term" value="C:mediator complex"/>
    <property type="evidence" value="ECO:0007669"/>
    <property type="project" value="InterPro"/>
</dbReference>
<keyword evidence="5 9" id="KW-0010">Activator</keyword>
<comment type="subcellular location">
    <subcellularLocation>
        <location evidence="1 9">Nucleus</location>
    </subcellularLocation>
</comment>
<evidence type="ECO:0000256" key="1">
    <source>
        <dbReference type="ARBA" id="ARBA00004123"/>
    </source>
</evidence>
<evidence type="ECO:0000256" key="3">
    <source>
        <dbReference type="ARBA" id="ARBA00019615"/>
    </source>
</evidence>
<comment type="function">
    <text evidence="9">Component of the Mediator complex, a coactivator involved in the regulated transcription of nearly all RNA polymerase II-dependent genes. Mediator functions as a bridge to convey information from gene-specific regulatory proteins to the basal RNA polymerase II transcription machinery. Mediator is recruited to promoters by direct interactions with regulatory proteins and serves as a scaffold for the assembly of a functional preinitiation complex with RNA polymerase II and the general transcription factors.</text>
</comment>
<proteinExistence type="inferred from homology"/>
<protein>
    <recommendedName>
        <fullName evidence="3 9">Mediator of RNA polymerase II transcription subunit 19</fullName>
    </recommendedName>
    <alternativeName>
        <fullName evidence="8 9">Mediator complex subunit 19</fullName>
    </alternativeName>
</protein>
<evidence type="ECO:0000313" key="11">
    <source>
        <dbReference type="EMBL" id="RKF78998.1"/>
    </source>
</evidence>
<feature type="region of interest" description="Disordered" evidence="10">
    <location>
        <begin position="1"/>
        <end position="77"/>
    </location>
</feature>
<evidence type="ECO:0000256" key="6">
    <source>
        <dbReference type="ARBA" id="ARBA00023163"/>
    </source>
</evidence>